<comment type="caution">
    <text evidence="2">The sequence shown here is derived from an EMBL/GenBank/DDBJ whole genome shotgun (WGS) entry which is preliminary data.</text>
</comment>
<organism evidence="2 3">
    <name type="scientific">Candidatus Terrybacteria bacterium CG10_big_fil_rev_8_21_14_0_10_41_10</name>
    <dbReference type="NCBI Taxonomy" id="1975026"/>
    <lineage>
        <taxon>Bacteria</taxon>
        <taxon>Candidatus Terryibacteriota</taxon>
    </lineage>
</organism>
<protein>
    <submittedName>
        <fullName evidence="2">Uncharacterized protein</fullName>
    </submittedName>
</protein>
<gene>
    <name evidence="2" type="ORF">COV02_01450</name>
</gene>
<evidence type="ECO:0000313" key="3">
    <source>
        <dbReference type="Proteomes" id="UP000230959"/>
    </source>
</evidence>
<accession>A0A2M8LAM8</accession>
<dbReference type="Proteomes" id="UP000230959">
    <property type="component" value="Unassembled WGS sequence"/>
</dbReference>
<keyword evidence="1" id="KW-0472">Membrane</keyword>
<proteinExistence type="predicted"/>
<dbReference type="AlphaFoldDB" id="A0A2M8LAM8"/>
<name>A0A2M8LAM8_9BACT</name>
<evidence type="ECO:0000313" key="2">
    <source>
        <dbReference type="EMBL" id="PJE73658.1"/>
    </source>
</evidence>
<sequence length="133" mass="15185">MDNIRKEKEFDYCADDFSAFKKRIMYRIYCIWFLRSAYSKMALFALFFLVSSLYISFPSVIKNAMLSGVSFGEIFGFLFSNFLIADLVAKSFAVIIAFTAGYAAWDVAKKIKYSHIPTIATRFIGGRRVAEVS</sequence>
<feature type="transmembrane region" description="Helical" evidence="1">
    <location>
        <begin position="32"/>
        <end position="57"/>
    </location>
</feature>
<feature type="transmembrane region" description="Helical" evidence="1">
    <location>
        <begin position="77"/>
        <end position="105"/>
    </location>
</feature>
<reference evidence="3" key="1">
    <citation type="submission" date="2017-09" db="EMBL/GenBank/DDBJ databases">
        <title>Depth-based differentiation of microbial function through sediment-hosted aquifers and enrichment of novel symbionts in the deep terrestrial subsurface.</title>
        <authorList>
            <person name="Probst A.J."/>
            <person name="Ladd B."/>
            <person name="Jarett J.K."/>
            <person name="Geller-Mcgrath D.E."/>
            <person name="Sieber C.M.K."/>
            <person name="Emerson J.B."/>
            <person name="Anantharaman K."/>
            <person name="Thomas B.C."/>
            <person name="Malmstrom R."/>
            <person name="Stieglmeier M."/>
            <person name="Klingl A."/>
            <person name="Woyke T."/>
            <person name="Ryan C.M."/>
            <person name="Banfield J.F."/>
        </authorList>
    </citation>
    <scope>NUCLEOTIDE SEQUENCE [LARGE SCALE GENOMIC DNA]</scope>
</reference>
<keyword evidence="1" id="KW-1133">Transmembrane helix</keyword>
<evidence type="ECO:0000256" key="1">
    <source>
        <dbReference type="SAM" id="Phobius"/>
    </source>
</evidence>
<dbReference type="EMBL" id="PFER01000023">
    <property type="protein sequence ID" value="PJE73658.1"/>
    <property type="molecule type" value="Genomic_DNA"/>
</dbReference>
<keyword evidence="1" id="KW-0812">Transmembrane</keyword>